<reference evidence="1" key="1">
    <citation type="submission" date="2016-10" db="EMBL/GenBank/DDBJ databases">
        <authorList>
            <person name="Varghese N."/>
            <person name="Submissions S."/>
        </authorList>
    </citation>
    <scope>NUCLEOTIDE SEQUENCE [LARGE SCALE GENOMIC DNA]</scope>
    <source>
        <strain evidence="1">YR281</strain>
    </source>
</reference>
<dbReference type="EMBL" id="FNDI01000061">
    <property type="protein sequence ID" value="SDJ54562.1"/>
    <property type="molecule type" value="Genomic_DNA"/>
</dbReference>
<dbReference type="AlphaFoldDB" id="A0A7Z7BLR4"/>
<gene>
    <name evidence="1" type="ORF">SAMN04487926_16118</name>
</gene>
<dbReference type="RefSeq" id="WP_208545910.1">
    <property type="nucleotide sequence ID" value="NZ_FNDI01000061.1"/>
</dbReference>
<keyword evidence="2" id="KW-1185">Reference proteome</keyword>
<organism evidence="1 2">
    <name type="scientific">Paraburkholderia steynii</name>
    <dbReference type="NCBI Taxonomy" id="1245441"/>
    <lineage>
        <taxon>Bacteria</taxon>
        <taxon>Pseudomonadati</taxon>
        <taxon>Pseudomonadota</taxon>
        <taxon>Betaproteobacteria</taxon>
        <taxon>Burkholderiales</taxon>
        <taxon>Burkholderiaceae</taxon>
        <taxon>Paraburkholderia</taxon>
    </lineage>
</organism>
<proteinExistence type="predicted"/>
<comment type="caution">
    <text evidence="1">The sequence shown here is derived from an EMBL/GenBank/DDBJ whole genome shotgun (WGS) entry which is preliminary data.</text>
</comment>
<name>A0A7Z7BLR4_9BURK</name>
<evidence type="ECO:0000313" key="2">
    <source>
        <dbReference type="Proteomes" id="UP000198900"/>
    </source>
</evidence>
<evidence type="ECO:0000313" key="1">
    <source>
        <dbReference type="EMBL" id="SDJ54562.1"/>
    </source>
</evidence>
<protein>
    <submittedName>
        <fullName evidence="1">Uncharacterized protein</fullName>
    </submittedName>
</protein>
<dbReference type="Proteomes" id="UP000198900">
    <property type="component" value="Unassembled WGS sequence"/>
</dbReference>
<accession>A0A7Z7BLR4</accession>
<sequence>MTRTYEYNGFTLQVAVESGFCSRSTDCPSAHPGYVAIVRICEAGSAVPRLSTLRLGEAGGHPFDSEADALNGGYIAARTIVDDLFGQDVAERSDTPLRQSPGELPLPGVLLSFSERAQGTAHERTRRM</sequence>